<dbReference type="InterPro" id="IPR006674">
    <property type="entry name" value="HD_domain"/>
</dbReference>
<organism evidence="2 3">
    <name type="scientific">Parascardovia denticolens DSM 10105 = JCM 12538</name>
    <dbReference type="NCBI Taxonomy" id="864564"/>
    <lineage>
        <taxon>Bacteria</taxon>
        <taxon>Bacillati</taxon>
        <taxon>Actinomycetota</taxon>
        <taxon>Actinomycetes</taxon>
        <taxon>Bifidobacteriales</taxon>
        <taxon>Bifidobacteriaceae</taxon>
        <taxon>Parascardovia</taxon>
    </lineage>
</organism>
<evidence type="ECO:0000313" key="3">
    <source>
        <dbReference type="Proteomes" id="UP000004946"/>
    </source>
</evidence>
<evidence type="ECO:0000259" key="1">
    <source>
        <dbReference type="Pfam" id="PF01966"/>
    </source>
</evidence>
<dbReference type="HOGENOM" id="CLU_073842_0_0_11"/>
<dbReference type="CDD" id="cd00077">
    <property type="entry name" value="HDc"/>
    <property type="match status" value="1"/>
</dbReference>
<feature type="domain" description="HD" evidence="1">
    <location>
        <begin position="61"/>
        <end position="203"/>
    </location>
</feature>
<dbReference type="InterPro" id="IPR003607">
    <property type="entry name" value="HD/PDEase_dom"/>
</dbReference>
<protein>
    <submittedName>
        <fullName evidence="2">HD domain protein</fullName>
    </submittedName>
</protein>
<accession>E6K2F6</accession>
<name>E6K2F6_PARDN</name>
<evidence type="ECO:0000313" key="2">
    <source>
        <dbReference type="EMBL" id="EFT82944.1"/>
    </source>
</evidence>
<dbReference type="SUPFAM" id="SSF109604">
    <property type="entry name" value="HD-domain/PDEase-like"/>
    <property type="match status" value="1"/>
</dbReference>
<sequence length="257" mass="28862">MMRTDELSGGWMDELTKRDDWNKRILNDLLPRLDLAGETLDWALSLHEDQAPGERAFDLIASHCAIVAYLTQEICLGLPVSDPDKATLDIRLATLGGFLHDIGTYQVVDDPGSYASGPGLDDRQARDLGRPVTFHHNYIQHGILGYRYLLDSGADESIAQFARNHTGLGLTRQAVESQGLDLPVDDYLPRTREQEIVMYADKFNSKSDPITFVSVEDYARRCARFGGGNLERWHQIVAKYGVPDIDSLARRFELKIV</sequence>
<dbReference type="EMBL" id="AEON01000002">
    <property type="protein sequence ID" value="EFT82944.1"/>
    <property type="molecule type" value="Genomic_DNA"/>
</dbReference>
<gene>
    <name evidence="2" type="ORF">HMPREF0620_1629</name>
</gene>
<dbReference type="AlphaFoldDB" id="E6K2F6"/>
<comment type="caution">
    <text evidence="2">The sequence shown here is derived from an EMBL/GenBank/DDBJ whole genome shotgun (WGS) entry which is preliminary data.</text>
</comment>
<dbReference type="eggNOG" id="COG2206">
    <property type="taxonomic scope" value="Bacteria"/>
</dbReference>
<reference evidence="2 3" key="1">
    <citation type="submission" date="2010-12" db="EMBL/GenBank/DDBJ databases">
        <authorList>
            <person name="Muzny D."/>
            <person name="Qin X."/>
            <person name="Buhay C."/>
            <person name="Dugan-Rocha S."/>
            <person name="Ding Y."/>
            <person name="Chen G."/>
            <person name="Hawes A."/>
            <person name="Holder M."/>
            <person name="Jhangiani S."/>
            <person name="Johnson A."/>
            <person name="Khan Z."/>
            <person name="Li Z."/>
            <person name="Liu W."/>
            <person name="Liu X."/>
            <person name="Perez L."/>
            <person name="Shen H."/>
            <person name="Wang Q."/>
            <person name="Watt J."/>
            <person name="Xi L."/>
            <person name="Xin Y."/>
            <person name="Zhou J."/>
            <person name="Deng J."/>
            <person name="Jiang H."/>
            <person name="Liu Y."/>
            <person name="Qu J."/>
            <person name="Song X.-Z."/>
            <person name="Zhang L."/>
            <person name="Villasana D."/>
            <person name="Johnson A."/>
            <person name="Liu J."/>
            <person name="Liyanage D."/>
            <person name="Lorensuhewa L."/>
            <person name="Robinson T."/>
            <person name="Song A."/>
            <person name="Song B.-B."/>
            <person name="Dinh H."/>
            <person name="Thornton R."/>
            <person name="Coyle M."/>
            <person name="Francisco L."/>
            <person name="Jackson L."/>
            <person name="Javaid M."/>
            <person name="Korchina V."/>
            <person name="Kovar C."/>
            <person name="Mata R."/>
            <person name="Mathew T."/>
            <person name="Ngo R."/>
            <person name="Nguyen L."/>
            <person name="Nguyen N."/>
            <person name="Okwuonu G."/>
            <person name="Ongeri F."/>
            <person name="Pham C."/>
            <person name="Simmons D."/>
            <person name="Wilczek-Boney K."/>
            <person name="Hale W."/>
            <person name="Jakkamsetti A."/>
            <person name="Pham P."/>
            <person name="Ruth R."/>
            <person name="San Lucas F."/>
            <person name="Warren J."/>
            <person name="Zhang J."/>
            <person name="Zhao Z."/>
            <person name="Zhou C."/>
            <person name="Zhu D."/>
            <person name="Lee S."/>
            <person name="Bess C."/>
            <person name="Blankenburg K."/>
            <person name="Forbes L."/>
            <person name="Fu Q."/>
            <person name="Gubbala S."/>
            <person name="Hirani K."/>
            <person name="Jayaseelan J.C."/>
            <person name="Lara F."/>
            <person name="Munidasa M."/>
            <person name="Palculict T."/>
            <person name="Patil S."/>
            <person name="Pu L.-L."/>
            <person name="Saada N."/>
            <person name="Tang L."/>
            <person name="Weissenberger G."/>
            <person name="Zhu Y."/>
            <person name="Hemphill L."/>
            <person name="Shang Y."/>
            <person name="Youmans B."/>
            <person name="Ayvaz T."/>
            <person name="Ross M."/>
            <person name="Santibanez J."/>
            <person name="Aqrawi P."/>
            <person name="Gross S."/>
            <person name="Joshi V."/>
            <person name="Fowler G."/>
            <person name="Nazareth L."/>
            <person name="Reid J."/>
            <person name="Worley K."/>
            <person name="Petrosino J."/>
            <person name="Highlander S."/>
            <person name="Gibbs R."/>
        </authorList>
    </citation>
    <scope>NUCLEOTIDE SEQUENCE [LARGE SCALE GENOMIC DNA]</scope>
    <source>
        <strain evidence="2 3">DSM 10105</strain>
    </source>
</reference>
<proteinExistence type="predicted"/>
<dbReference type="Pfam" id="PF01966">
    <property type="entry name" value="HD"/>
    <property type="match status" value="1"/>
</dbReference>
<dbReference type="Gene3D" id="1.10.3210.10">
    <property type="entry name" value="Hypothetical protein af1432"/>
    <property type="match status" value="1"/>
</dbReference>
<keyword evidence="3" id="KW-1185">Reference proteome</keyword>
<dbReference type="Proteomes" id="UP000004946">
    <property type="component" value="Chromosome"/>
</dbReference>